<dbReference type="GO" id="GO:0009231">
    <property type="term" value="P:riboflavin biosynthetic process"/>
    <property type="evidence" value="ECO:0007669"/>
    <property type="project" value="UniProtKB-KW"/>
</dbReference>
<dbReference type="PANTHER" id="PTHR21098">
    <property type="entry name" value="RIBOFLAVIN SYNTHASE ALPHA CHAIN"/>
    <property type="match status" value="1"/>
</dbReference>
<evidence type="ECO:0000259" key="11">
    <source>
        <dbReference type="PROSITE" id="PS51177"/>
    </source>
</evidence>
<dbReference type="PIRSF" id="PIRSF000498">
    <property type="entry name" value="Riboflavin_syn_A"/>
    <property type="match status" value="1"/>
</dbReference>
<gene>
    <name evidence="12" type="ORF">V2H45_19080</name>
</gene>
<comment type="catalytic activity">
    <reaction evidence="1">
        <text>2 6,7-dimethyl-8-(1-D-ribityl)lumazine + H(+) = 5-amino-6-(D-ribitylamino)uracil + riboflavin</text>
        <dbReference type="Rhea" id="RHEA:20772"/>
        <dbReference type="ChEBI" id="CHEBI:15378"/>
        <dbReference type="ChEBI" id="CHEBI:15934"/>
        <dbReference type="ChEBI" id="CHEBI:57986"/>
        <dbReference type="ChEBI" id="CHEBI:58201"/>
        <dbReference type="EC" id="2.5.1.9"/>
    </reaction>
</comment>
<dbReference type="NCBIfam" id="TIGR00187">
    <property type="entry name" value="ribE"/>
    <property type="match status" value="1"/>
</dbReference>
<dbReference type="SUPFAM" id="SSF63380">
    <property type="entry name" value="Riboflavin synthase domain-like"/>
    <property type="match status" value="2"/>
</dbReference>
<keyword evidence="8" id="KW-0677">Repeat</keyword>
<evidence type="ECO:0000256" key="3">
    <source>
        <dbReference type="ARBA" id="ARBA00004887"/>
    </source>
</evidence>
<dbReference type="FunFam" id="2.40.30.20:FF:000004">
    <property type="entry name" value="Riboflavin synthase, alpha subunit"/>
    <property type="match status" value="1"/>
</dbReference>
<dbReference type="PROSITE" id="PS51177">
    <property type="entry name" value="LUMAZINE_BIND"/>
    <property type="match status" value="2"/>
</dbReference>
<dbReference type="RefSeq" id="WP_330485288.1">
    <property type="nucleotide sequence ID" value="NZ_JAZBJZ010000097.1"/>
</dbReference>
<protein>
    <recommendedName>
        <fullName evidence="5 9">Riboflavin synthase</fullName>
        <ecNumber evidence="4 9">2.5.1.9</ecNumber>
    </recommendedName>
</protein>
<evidence type="ECO:0000256" key="7">
    <source>
        <dbReference type="ARBA" id="ARBA00022679"/>
    </source>
</evidence>
<evidence type="ECO:0000256" key="9">
    <source>
        <dbReference type="NCBIfam" id="TIGR00187"/>
    </source>
</evidence>
<dbReference type="Pfam" id="PF00677">
    <property type="entry name" value="Lum_binding"/>
    <property type="match status" value="2"/>
</dbReference>
<accession>A0AAW9PV08</accession>
<dbReference type="NCBIfam" id="NF006767">
    <property type="entry name" value="PRK09289.1"/>
    <property type="match status" value="1"/>
</dbReference>
<dbReference type="InterPro" id="IPR023366">
    <property type="entry name" value="ATP_synth_asu-like_sf"/>
</dbReference>
<feature type="domain" description="Lumazine-binding" evidence="11">
    <location>
        <begin position="103"/>
        <end position="201"/>
    </location>
</feature>
<feature type="domain" description="Lumazine-binding" evidence="11">
    <location>
        <begin position="12"/>
        <end position="102"/>
    </location>
</feature>
<dbReference type="Proteomes" id="UP001333818">
    <property type="component" value="Unassembled WGS sequence"/>
</dbReference>
<feature type="repeat" description="Lumazine-binding" evidence="10">
    <location>
        <begin position="12"/>
        <end position="102"/>
    </location>
</feature>
<evidence type="ECO:0000256" key="5">
    <source>
        <dbReference type="ARBA" id="ARBA00013950"/>
    </source>
</evidence>
<proteinExistence type="predicted"/>
<dbReference type="CDD" id="cd00402">
    <property type="entry name" value="Riboflavin_synthase_like"/>
    <property type="match status" value="1"/>
</dbReference>
<evidence type="ECO:0000313" key="13">
    <source>
        <dbReference type="Proteomes" id="UP001333818"/>
    </source>
</evidence>
<feature type="repeat" description="Lumazine-binding" evidence="10">
    <location>
        <begin position="103"/>
        <end position="201"/>
    </location>
</feature>
<dbReference type="EC" id="2.5.1.9" evidence="4 9"/>
<evidence type="ECO:0000256" key="1">
    <source>
        <dbReference type="ARBA" id="ARBA00000968"/>
    </source>
</evidence>
<dbReference type="AlphaFoldDB" id="A0AAW9PV08"/>
<name>A0AAW9PV08_9CYAN</name>
<evidence type="ECO:0000313" key="12">
    <source>
        <dbReference type="EMBL" id="MEE3718852.1"/>
    </source>
</evidence>
<dbReference type="InterPro" id="IPR001783">
    <property type="entry name" value="Lumazine-bd"/>
</dbReference>
<dbReference type="EMBL" id="JAZBJZ010000097">
    <property type="protein sequence ID" value="MEE3718852.1"/>
    <property type="molecule type" value="Genomic_DNA"/>
</dbReference>
<dbReference type="GO" id="GO:0004746">
    <property type="term" value="F:riboflavin synthase activity"/>
    <property type="evidence" value="ECO:0007669"/>
    <property type="project" value="UniProtKB-UniRule"/>
</dbReference>
<evidence type="ECO:0000256" key="8">
    <source>
        <dbReference type="ARBA" id="ARBA00022737"/>
    </source>
</evidence>
<dbReference type="InterPro" id="IPR026017">
    <property type="entry name" value="Lumazine-bd_dom"/>
</dbReference>
<dbReference type="PANTHER" id="PTHR21098:SF12">
    <property type="entry name" value="RIBOFLAVIN SYNTHASE"/>
    <property type="match status" value="1"/>
</dbReference>
<evidence type="ECO:0000256" key="10">
    <source>
        <dbReference type="PROSITE-ProRule" id="PRU00524"/>
    </source>
</evidence>
<organism evidence="12 13">
    <name type="scientific">Tumidithrix elongata BACA0141</name>
    <dbReference type="NCBI Taxonomy" id="2716417"/>
    <lineage>
        <taxon>Bacteria</taxon>
        <taxon>Bacillati</taxon>
        <taxon>Cyanobacteriota</taxon>
        <taxon>Cyanophyceae</taxon>
        <taxon>Pseudanabaenales</taxon>
        <taxon>Pseudanabaenaceae</taxon>
        <taxon>Tumidithrix</taxon>
        <taxon>Tumidithrix elongata</taxon>
    </lineage>
</organism>
<comment type="caution">
    <text evidence="12">The sequence shown here is derived from an EMBL/GenBank/DDBJ whole genome shotgun (WGS) entry which is preliminary data.</text>
</comment>
<dbReference type="InterPro" id="IPR017938">
    <property type="entry name" value="Riboflavin_synthase-like_b-brl"/>
</dbReference>
<evidence type="ECO:0000256" key="2">
    <source>
        <dbReference type="ARBA" id="ARBA00002803"/>
    </source>
</evidence>
<comment type="pathway">
    <text evidence="3">Cofactor biosynthesis; riboflavin biosynthesis; riboflavin from 2-hydroxy-3-oxobutyl phosphate and 5-amino-6-(D-ribitylamino)uracil: step 2/2.</text>
</comment>
<keyword evidence="7 12" id="KW-0808">Transferase</keyword>
<evidence type="ECO:0000256" key="4">
    <source>
        <dbReference type="ARBA" id="ARBA00012827"/>
    </source>
</evidence>
<comment type="function">
    <text evidence="2">Catalyzes the dismutation of two molecules of 6,7-dimethyl-8-ribityllumazine, resulting in the formation of riboflavin and 5-amino-6-(D-ribitylamino)uracil.</text>
</comment>
<reference evidence="12" key="1">
    <citation type="submission" date="2024-01" db="EMBL/GenBank/DDBJ databases">
        <title>Bank of Algae and Cyanobacteria of the Azores (BACA) strain genomes.</title>
        <authorList>
            <person name="Luz R."/>
            <person name="Cordeiro R."/>
            <person name="Fonseca A."/>
            <person name="Goncalves V."/>
        </authorList>
    </citation>
    <scope>NUCLEOTIDE SEQUENCE</scope>
    <source>
        <strain evidence="12">BACA0141</strain>
    </source>
</reference>
<keyword evidence="6" id="KW-0686">Riboflavin biosynthesis</keyword>
<evidence type="ECO:0000256" key="6">
    <source>
        <dbReference type="ARBA" id="ARBA00022619"/>
    </source>
</evidence>
<sequence length="228" mass="24977">MMKHSVRSSYFMFTGLVQALGEVEQCDRYQIAIRCPEIRNRLAIGDSVAVNGVCLTVAKISSSGFIADVSPETLSRTNLQDRSSKYVNLETALAVGDKLGGHFVSGHIDGLGTLRDRQLQGGSWAIAFDAPLEVAKYIVFKGSIAVNGISLTVSQCSDSGDRFSVAVIPHTYESTNLKYLSLGDKINLEADMIGKYVEKFLRYPETASNKQESMLQAITPEFLTEHGW</sequence>
<keyword evidence="13" id="KW-1185">Reference proteome</keyword>
<dbReference type="Gene3D" id="2.40.30.20">
    <property type="match status" value="2"/>
</dbReference>